<reference evidence="3" key="1">
    <citation type="submission" date="2022-10" db="EMBL/GenBank/DDBJ databases">
        <title>Comparative genomic analysis of Cohnella hashimotonis sp. nov., isolated from the International Space Station.</title>
        <authorList>
            <person name="Simpson A."/>
            <person name="Venkateswaran K."/>
        </authorList>
    </citation>
    <scope>NUCLEOTIDE SEQUENCE</scope>
    <source>
        <strain evidence="3">DSM 28161</strain>
    </source>
</reference>
<dbReference type="EMBL" id="JAPDIA010000008">
    <property type="protein sequence ID" value="MDG0813295.1"/>
    <property type="molecule type" value="Genomic_DNA"/>
</dbReference>
<dbReference type="AlphaFoldDB" id="A0A9X4QW00"/>
<keyword evidence="4" id="KW-1185">Reference proteome</keyword>
<evidence type="ECO:0000256" key="1">
    <source>
        <dbReference type="SAM" id="MobiDB-lite"/>
    </source>
</evidence>
<protein>
    <submittedName>
        <fullName evidence="3">Cache domain-containing protein</fullName>
    </submittedName>
</protein>
<dbReference type="Proteomes" id="UP001153404">
    <property type="component" value="Unassembled WGS sequence"/>
</dbReference>
<name>A0A9X4QW00_9BACL</name>
<feature type="region of interest" description="Disordered" evidence="1">
    <location>
        <begin position="425"/>
        <end position="460"/>
    </location>
</feature>
<keyword evidence="2" id="KW-0812">Transmembrane</keyword>
<accession>A0A9X4QW00</accession>
<keyword evidence="2" id="KW-1133">Transmembrane helix</keyword>
<organism evidence="3 4">
    <name type="scientific">Cohnella rhizosphaerae</name>
    <dbReference type="NCBI Taxonomy" id="1457232"/>
    <lineage>
        <taxon>Bacteria</taxon>
        <taxon>Bacillati</taxon>
        <taxon>Bacillota</taxon>
        <taxon>Bacilli</taxon>
        <taxon>Bacillales</taxon>
        <taxon>Paenibacillaceae</taxon>
        <taxon>Cohnella</taxon>
    </lineage>
</organism>
<feature type="region of interest" description="Disordered" evidence="1">
    <location>
        <begin position="356"/>
        <end position="384"/>
    </location>
</feature>
<sequence length="733" mass="81376">MYTSERTVLRVQQRANAKVLAQIRYNVAQMNEIVADTAQTLYQNNDVKILRYAKSDDEFMYQRIATLDTFVGTSSFLHSIFVYNGNMNRFYIGNGNVRALKAPYEKKFAALLTDSRQTPKLRLLPIDLDETGARRGQVDFFSYILFDPSSREGLDDALILNVKSTWLFDNLSLIAQEDGGPSGQAYLMDGAGVVLGAGDEREPEVAGLAERLGRQAADEATSGYRVIKTDGRKQFVTYMQAGLQDWTLIYAQPYAEVVGQVQRLRYTTLLLTVLFLVLALCVAVVVSKRLYRPVEQLFRSVVSNTPDAIVREAPMQDEMTFLSGLYGHMADRVKRADSNLTENRWILKKVHAAPARPGERAANAGAVGQRSEGQRPRGRRLGRIRDLRRARRRRFVAPAARTRRSASLPLRDLEHRRGDRLARIRDRSRRFEARSSRFTRPAQGGGLRSPDGPARASAAGRQAVLPVDVLGRRRRARMRLPGAVGSVREDAESFALQMVLRQGSDSRAGHGAQAGGGRRDDSLRIGAQAVRSDSGGESRCRRGGDRADLRDRRRGVLRRLHSCAVLLSHRHQTNGIRGERQQAQADLPRSVPVPCGGARTGDARGCQAHVPSYASRAVHVPAGGAGVGFEQLHDRDDQGDRPRELQRFESEPAKRGRPAQDVVGLRRAAVQKKPRVSRSPTILSKFGSNRRCSCSRKATSRSTRSWSGPASATRATFFVRSKRSSARRPANTA</sequence>
<proteinExistence type="predicted"/>
<feature type="region of interest" description="Disordered" evidence="1">
    <location>
        <begin position="502"/>
        <end position="524"/>
    </location>
</feature>
<comment type="caution">
    <text evidence="3">The sequence shown here is derived from an EMBL/GenBank/DDBJ whole genome shotgun (WGS) entry which is preliminary data.</text>
</comment>
<dbReference type="Gene3D" id="3.30.450.20">
    <property type="entry name" value="PAS domain"/>
    <property type="match status" value="1"/>
</dbReference>
<feature type="compositionally biased region" description="Polar residues" evidence="1">
    <location>
        <begin position="678"/>
        <end position="714"/>
    </location>
</feature>
<keyword evidence="2" id="KW-0472">Membrane</keyword>
<evidence type="ECO:0000313" key="3">
    <source>
        <dbReference type="EMBL" id="MDG0813295.1"/>
    </source>
</evidence>
<evidence type="ECO:0000313" key="4">
    <source>
        <dbReference type="Proteomes" id="UP001153404"/>
    </source>
</evidence>
<feature type="transmembrane region" description="Helical" evidence="2">
    <location>
        <begin position="266"/>
        <end position="286"/>
    </location>
</feature>
<feature type="compositionally biased region" description="Basic and acidic residues" evidence="1">
    <location>
        <begin position="425"/>
        <end position="435"/>
    </location>
</feature>
<gene>
    <name evidence="3" type="ORF">OMP40_31420</name>
</gene>
<evidence type="ECO:0000256" key="2">
    <source>
        <dbReference type="SAM" id="Phobius"/>
    </source>
</evidence>
<feature type="region of interest" description="Disordered" evidence="1">
    <location>
        <begin position="669"/>
        <end position="733"/>
    </location>
</feature>